<dbReference type="Pfam" id="PF09674">
    <property type="entry name" value="DUF2400"/>
    <property type="match status" value="1"/>
</dbReference>
<dbReference type="Proteomes" id="UP000321899">
    <property type="component" value="Unassembled WGS sequence"/>
</dbReference>
<organism evidence="1 2">
    <name type="scientific">Desulfobotulus mexicanus</name>
    <dbReference type="NCBI Taxonomy" id="2586642"/>
    <lineage>
        <taxon>Bacteria</taxon>
        <taxon>Pseudomonadati</taxon>
        <taxon>Thermodesulfobacteriota</taxon>
        <taxon>Desulfobacteria</taxon>
        <taxon>Desulfobacterales</taxon>
        <taxon>Desulfobacteraceae</taxon>
        <taxon>Desulfobotulus</taxon>
    </lineage>
</organism>
<dbReference type="InterPro" id="IPR014127">
    <property type="entry name" value="CHP02757"/>
</dbReference>
<keyword evidence="2" id="KW-1185">Reference proteome</keyword>
<name>A0A5S5MDS5_9BACT</name>
<dbReference type="OrthoDB" id="9773332at2"/>
<reference evidence="1 2" key="1">
    <citation type="submission" date="2019-06" db="EMBL/GenBank/DDBJ databases">
        <title>Desulfobotulus mexicanus sp. nov., a novel sulfate-reducing bacterium isolated from the sediment of an alkaline crater lake in Mexico.</title>
        <authorList>
            <person name="Hirschler-Rea A."/>
        </authorList>
    </citation>
    <scope>NUCLEOTIDE SEQUENCE [LARGE SCALE GENOMIC DNA]</scope>
    <source>
        <strain evidence="1 2">PAR22N</strain>
    </source>
</reference>
<gene>
    <name evidence="1" type="ORF">FIM25_13080</name>
</gene>
<protein>
    <submittedName>
        <fullName evidence="1">TIGR02757 family protein</fullName>
    </submittedName>
</protein>
<dbReference type="AlphaFoldDB" id="A0A5S5MDS5"/>
<proteinExistence type="predicted"/>
<dbReference type="EMBL" id="VDMB01000019">
    <property type="protein sequence ID" value="TYT73863.1"/>
    <property type="molecule type" value="Genomic_DNA"/>
</dbReference>
<evidence type="ECO:0000313" key="2">
    <source>
        <dbReference type="Proteomes" id="UP000321899"/>
    </source>
</evidence>
<sequence>MGQVVVTGNFYLKGSFVLFTRDILEAIYDRYTHRAFVHPDPLETIYAFENPQDIEVAALMAAALAYGRVEQILKSLEVFFTLAGPHPAAWLMEMDRCSLEKAFRNFRHRFAGGSHMVGFLCGVQAVLQGHGSLRAVFALKDRGGDIEEGLQGFVDEILKHAPLNPRHLLPRPEKGSACKRLHLFLRWMVRKDAVDTGLWEDVGSKRLLVPLDVHMHRMALLAKMTDRTSGDIRTTREITRAFARFTPEDPVRYDFALTRAGILEKKDPAAFLAEFIP</sequence>
<dbReference type="NCBIfam" id="TIGR02757">
    <property type="entry name" value="TIGR02757 family protein"/>
    <property type="match status" value="1"/>
</dbReference>
<evidence type="ECO:0000313" key="1">
    <source>
        <dbReference type="EMBL" id="TYT73863.1"/>
    </source>
</evidence>
<accession>A0A5S5MDS5</accession>
<comment type="caution">
    <text evidence="1">The sequence shown here is derived from an EMBL/GenBank/DDBJ whole genome shotgun (WGS) entry which is preliminary data.</text>
</comment>